<reference evidence="3" key="1">
    <citation type="submission" date="2017-10" db="EMBL/GenBank/DDBJ databases">
        <title>Rapid genome shrinkage in a self-fertile nematode reveals novel sperm competition proteins.</title>
        <authorList>
            <person name="Yin D."/>
            <person name="Schwarz E.M."/>
            <person name="Thomas C.G."/>
            <person name="Felde R.L."/>
            <person name="Korf I.F."/>
            <person name="Cutter A.D."/>
            <person name="Schartner C.M."/>
            <person name="Ralston E.J."/>
            <person name="Meyer B.J."/>
            <person name="Haag E.S."/>
        </authorList>
    </citation>
    <scope>NUCLEOTIDE SEQUENCE [LARGE SCALE GENOMIC DNA]</scope>
    <source>
        <strain evidence="3">JU1422</strain>
    </source>
</reference>
<organism evidence="2 3">
    <name type="scientific">Caenorhabditis nigoni</name>
    <dbReference type="NCBI Taxonomy" id="1611254"/>
    <lineage>
        <taxon>Eukaryota</taxon>
        <taxon>Metazoa</taxon>
        <taxon>Ecdysozoa</taxon>
        <taxon>Nematoda</taxon>
        <taxon>Chromadorea</taxon>
        <taxon>Rhabditida</taxon>
        <taxon>Rhabditina</taxon>
        <taxon>Rhabditomorpha</taxon>
        <taxon>Rhabditoidea</taxon>
        <taxon>Rhabditidae</taxon>
        <taxon>Peloderinae</taxon>
        <taxon>Caenorhabditis</taxon>
    </lineage>
</organism>
<evidence type="ECO:0000256" key="1">
    <source>
        <dbReference type="SAM" id="SignalP"/>
    </source>
</evidence>
<accession>A0A2G5SP81</accession>
<name>A0A2G5SP81_9PELO</name>
<sequence length="187" mass="21317">MRIGLLLLLTHCTIAAEWHCGSGRVSTAIAWTLSLPATDREYINTCCKAHDEQYDRIQNGTSLLTTQESDLLFSRCLQSSSYRTPIVFLYQITKLEKGTTLAKQFEEFLYNYKSNPLDATKNNATCMNTYTVIPSQKRGRFEMFQTRVNFNYAKCVEDFSSALAHMFLLPLQIAVSGLDQISRFLLI</sequence>
<proteinExistence type="predicted"/>
<dbReference type="PANTHER" id="PTHR34228:SF5">
    <property type="entry name" value="PHOSPHOLIPASE A(2)-RELATED"/>
    <property type="match status" value="1"/>
</dbReference>
<dbReference type="AlphaFoldDB" id="A0A2G5SP81"/>
<dbReference type="PANTHER" id="PTHR34228">
    <property type="entry name" value="PROTEIN CBG09474-RELATED"/>
    <property type="match status" value="1"/>
</dbReference>
<dbReference type="EMBL" id="PDUG01000006">
    <property type="protein sequence ID" value="PIC16827.1"/>
    <property type="molecule type" value="Genomic_DNA"/>
</dbReference>
<feature type="signal peptide" evidence="1">
    <location>
        <begin position="1"/>
        <end position="15"/>
    </location>
</feature>
<gene>
    <name evidence="2" type="primary">Cnig_chr_X.g23290</name>
    <name evidence="2" type="ORF">B9Z55_023290</name>
</gene>
<dbReference type="InterPro" id="IPR053322">
    <property type="entry name" value="PLA2-like"/>
</dbReference>
<dbReference type="OrthoDB" id="5864212at2759"/>
<comment type="caution">
    <text evidence="2">The sequence shown here is derived from an EMBL/GenBank/DDBJ whole genome shotgun (WGS) entry which is preliminary data.</text>
</comment>
<evidence type="ECO:0000313" key="2">
    <source>
        <dbReference type="EMBL" id="PIC16827.1"/>
    </source>
</evidence>
<keyword evidence="1" id="KW-0732">Signal</keyword>
<feature type="chain" id="PRO_5013781273" evidence="1">
    <location>
        <begin position="16"/>
        <end position="187"/>
    </location>
</feature>
<protein>
    <submittedName>
        <fullName evidence="2">Uncharacterized protein</fullName>
    </submittedName>
</protein>
<evidence type="ECO:0000313" key="3">
    <source>
        <dbReference type="Proteomes" id="UP000230233"/>
    </source>
</evidence>
<keyword evidence="3" id="KW-1185">Reference proteome</keyword>
<dbReference type="Proteomes" id="UP000230233">
    <property type="component" value="Chromosome X"/>
</dbReference>